<dbReference type="SUPFAM" id="SSF47413">
    <property type="entry name" value="lambda repressor-like DNA-binding domains"/>
    <property type="match status" value="1"/>
</dbReference>
<dbReference type="InterPro" id="IPR036286">
    <property type="entry name" value="LexA/Signal_pep-like_sf"/>
</dbReference>
<dbReference type="PANTHER" id="PTHR40661:SF2">
    <property type="entry name" value="HTH-TYPE TRANSCRIPTIONAL REGULATOR PRTR"/>
    <property type="match status" value="1"/>
</dbReference>
<keyword evidence="2" id="KW-0238">DNA-binding</keyword>
<dbReference type="PATRIC" id="fig|155920.8.peg.1646"/>
<dbReference type="SUPFAM" id="SSF51306">
    <property type="entry name" value="LexA/Signal peptidase"/>
    <property type="match status" value="1"/>
</dbReference>
<evidence type="ECO:0000313" key="6">
    <source>
        <dbReference type="Proteomes" id="UP000027215"/>
    </source>
</evidence>
<dbReference type="Proteomes" id="UP000027215">
    <property type="component" value="Chromosome"/>
</dbReference>
<evidence type="ECO:0000256" key="2">
    <source>
        <dbReference type="ARBA" id="ARBA00023125"/>
    </source>
</evidence>
<protein>
    <submittedName>
        <fullName evidence="5">Peptidase S24</fullName>
    </submittedName>
</protein>
<dbReference type="EMBL" id="CP006696">
    <property type="protein sequence ID" value="AIC11255.1"/>
    <property type="molecule type" value="Genomic_DNA"/>
</dbReference>
<proteinExistence type="predicted"/>
<gene>
    <name evidence="5" type="ORF">D934_07050</name>
</gene>
<dbReference type="HOGENOM" id="CLU_066192_1_2_6"/>
<dbReference type="Gene3D" id="1.10.260.40">
    <property type="entry name" value="lambda repressor-like DNA-binding domains"/>
    <property type="match status" value="1"/>
</dbReference>
<dbReference type="InterPro" id="IPR039418">
    <property type="entry name" value="LexA-like"/>
</dbReference>
<name>A0A060H7F8_XYLFS</name>
<dbReference type="InterPro" id="IPR015927">
    <property type="entry name" value="Peptidase_S24_S26A/B/C"/>
</dbReference>
<reference evidence="5 6" key="1">
    <citation type="submission" date="2013-08" db="EMBL/GenBank/DDBJ databases">
        <authorList>
            <person name="Stouthamer R."/>
            <person name="Nunney L."/>
        </authorList>
    </citation>
    <scope>NUCLEOTIDE SEQUENCE [LARGE SCALE GENOMIC DNA]</scope>
    <source>
        <strain evidence="6">ann-1</strain>
    </source>
</reference>
<dbReference type="PANTHER" id="PTHR40661">
    <property type="match status" value="1"/>
</dbReference>
<sequence length="261" mass="29124">MIDKSSTNSLLQVKRQEGDHKGMLDAEIVKKRFIAALGKNREVTQSAIATFCNVSEQAVSGWKRTGRIDKKHFAALSTALKVPLEYWYGEAYGAERVGIDVRRIRAVDGEEGTDPETDVMIPVYDLEVSGGPGCTVPEYVETRYKLPFQINWLRTWDAKPNDILIAKVRGSSMEDVLYEGDKVVIHTKRRRIRNDAVYALVYGGEARIKRLFVMADGSLRIVSHNPDKGRFPDEVVQPDNLEQVSIIGQVIDKMGSGGLGV</sequence>
<dbReference type="InterPro" id="IPR010982">
    <property type="entry name" value="Lambda_DNA-bd_dom_sf"/>
</dbReference>
<dbReference type="InterPro" id="IPR001387">
    <property type="entry name" value="Cro/C1-type_HTH"/>
</dbReference>
<keyword evidence="1" id="KW-0805">Transcription regulation</keyword>
<dbReference type="GO" id="GO:0003677">
    <property type="term" value="F:DNA binding"/>
    <property type="evidence" value="ECO:0007669"/>
    <property type="project" value="UniProtKB-KW"/>
</dbReference>
<evidence type="ECO:0000259" key="4">
    <source>
        <dbReference type="PROSITE" id="PS50943"/>
    </source>
</evidence>
<dbReference type="KEGG" id="xfs:D934_07050"/>
<accession>A0A060H7F8</accession>
<dbReference type="Pfam" id="PF00717">
    <property type="entry name" value="Peptidase_S24"/>
    <property type="match status" value="1"/>
</dbReference>
<dbReference type="Gene3D" id="2.10.109.10">
    <property type="entry name" value="Umud Fragment, subunit A"/>
    <property type="match status" value="1"/>
</dbReference>
<evidence type="ECO:0000256" key="1">
    <source>
        <dbReference type="ARBA" id="ARBA00023015"/>
    </source>
</evidence>
<feature type="domain" description="HTH cro/C1-type" evidence="4">
    <location>
        <begin position="34"/>
        <end position="87"/>
    </location>
</feature>
<evidence type="ECO:0000313" key="5">
    <source>
        <dbReference type="EMBL" id="AIC11255.1"/>
    </source>
</evidence>
<dbReference type="PROSITE" id="PS50943">
    <property type="entry name" value="HTH_CROC1"/>
    <property type="match status" value="1"/>
</dbReference>
<dbReference type="CDD" id="cd06529">
    <property type="entry name" value="S24_LexA-like"/>
    <property type="match status" value="1"/>
</dbReference>
<keyword evidence="3" id="KW-0804">Transcription</keyword>
<organism evidence="5 6">
    <name type="scientific">Xylella fastidiosa subsp. sandyi Ann-1</name>
    <dbReference type="NCBI Taxonomy" id="155920"/>
    <lineage>
        <taxon>Bacteria</taxon>
        <taxon>Pseudomonadati</taxon>
        <taxon>Pseudomonadota</taxon>
        <taxon>Gammaproteobacteria</taxon>
        <taxon>Lysobacterales</taxon>
        <taxon>Lysobacteraceae</taxon>
        <taxon>Xylella</taxon>
    </lineage>
</organism>
<dbReference type="AlphaFoldDB" id="A0A060H7F8"/>
<evidence type="ECO:0000256" key="3">
    <source>
        <dbReference type="ARBA" id="ARBA00023163"/>
    </source>
</evidence>